<gene>
    <name evidence="2" type="ordered locus">tlr0773</name>
</gene>
<evidence type="ECO:0000256" key="1">
    <source>
        <dbReference type="SAM" id="Phobius"/>
    </source>
</evidence>
<keyword evidence="1" id="KW-0812">Transmembrane</keyword>
<name>Q8DKT2_THEVB</name>
<keyword evidence="1" id="KW-0472">Membrane</keyword>
<keyword evidence="1" id="KW-1133">Transmembrane helix</keyword>
<evidence type="ECO:0000313" key="2">
    <source>
        <dbReference type="EMBL" id="BAC08324.1"/>
    </source>
</evidence>
<evidence type="ECO:0000313" key="3">
    <source>
        <dbReference type="Proteomes" id="UP000000440"/>
    </source>
</evidence>
<dbReference type="KEGG" id="tel:tlr0773"/>
<dbReference type="AlphaFoldDB" id="Q8DKT2"/>
<accession>Q8DKT2</accession>
<protein>
    <submittedName>
        <fullName evidence="2">Tlr0773 protein</fullName>
    </submittedName>
</protein>
<dbReference type="EMBL" id="BA000039">
    <property type="protein sequence ID" value="BAC08324.1"/>
    <property type="molecule type" value="Genomic_DNA"/>
</dbReference>
<dbReference type="EnsemblBacteria" id="BAC08324">
    <property type="protein sequence ID" value="BAC08324"/>
    <property type="gene ID" value="BAC08324"/>
</dbReference>
<feature type="transmembrane region" description="Helical" evidence="1">
    <location>
        <begin position="62"/>
        <end position="83"/>
    </location>
</feature>
<dbReference type="Proteomes" id="UP000000440">
    <property type="component" value="Chromosome"/>
</dbReference>
<proteinExistence type="predicted"/>
<keyword evidence="3" id="KW-1185">Reference proteome</keyword>
<dbReference type="STRING" id="197221.gene:10747364"/>
<organism evidence="2 3">
    <name type="scientific">Thermosynechococcus vestitus (strain NIES-2133 / IAM M-273 / BP-1)</name>
    <dbReference type="NCBI Taxonomy" id="197221"/>
    <lineage>
        <taxon>Bacteria</taxon>
        <taxon>Bacillati</taxon>
        <taxon>Cyanobacteriota</taxon>
        <taxon>Cyanophyceae</taxon>
        <taxon>Acaryochloridales</taxon>
        <taxon>Thermosynechococcaceae</taxon>
        <taxon>Thermosynechococcus</taxon>
    </lineage>
</organism>
<reference evidence="2 3" key="1">
    <citation type="journal article" date="2002" name="DNA Res.">
        <title>Complete genome structure of the thermophilic cyanobacterium Thermosynechococcus elongatus BP-1.</title>
        <authorList>
            <person name="Nakamura Y."/>
            <person name="Kaneko T."/>
            <person name="Sato S."/>
            <person name="Ikeuchi M."/>
            <person name="Katoh H."/>
            <person name="Sasamoto S."/>
            <person name="Watanabe A."/>
            <person name="Iriguchi M."/>
            <person name="Kawashima K."/>
            <person name="Kimura T."/>
            <person name="Kishida Y."/>
            <person name="Kiyokawa C."/>
            <person name="Kohara M."/>
            <person name="Matsumoto M."/>
            <person name="Matsuno A."/>
            <person name="Nakazaki N."/>
            <person name="Shimpo S."/>
            <person name="Sugimoto M."/>
            <person name="Takeuchi C."/>
            <person name="Yamada M."/>
            <person name="Tabata S."/>
        </authorList>
    </citation>
    <scope>NUCLEOTIDE SEQUENCE [LARGE SCALE GENOMIC DNA]</scope>
    <source>
        <strain evidence="3">IAM M-273 / NIES-2133 / BP-1</strain>
    </source>
</reference>
<sequence>MGEEPQQEMKALEVWQRWFRRVPKPAELAIAPVGTTAPESKPSRWQVYRQRLMAYAYEGWPWLIPFFISGATLMAAGTWLLLLPPLPDCRHPLLILDSAVTSL</sequence>